<feature type="compositionally biased region" description="Polar residues" evidence="1">
    <location>
        <begin position="45"/>
        <end position="70"/>
    </location>
</feature>
<feature type="compositionally biased region" description="Polar residues" evidence="1">
    <location>
        <begin position="1"/>
        <end position="36"/>
    </location>
</feature>
<dbReference type="AlphaFoldDB" id="R4X6L2"/>
<name>R4X6L2_TAPDE</name>
<dbReference type="Pfam" id="PF08613">
    <property type="entry name" value="Cyclin"/>
    <property type="match status" value="1"/>
</dbReference>
<dbReference type="EMBL" id="CAHR02000015">
    <property type="protein sequence ID" value="CCG80811.1"/>
    <property type="molecule type" value="Genomic_DNA"/>
</dbReference>
<dbReference type="Gene3D" id="1.10.472.10">
    <property type="entry name" value="Cyclin-like"/>
    <property type="match status" value="1"/>
</dbReference>
<dbReference type="GO" id="GO:0016301">
    <property type="term" value="F:kinase activity"/>
    <property type="evidence" value="ECO:0007669"/>
    <property type="project" value="UniProtKB-KW"/>
</dbReference>
<evidence type="ECO:0000256" key="1">
    <source>
        <dbReference type="SAM" id="MobiDB-lite"/>
    </source>
</evidence>
<accession>R4X6L2</accession>
<dbReference type="VEuPathDB" id="FungiDB:TAPDE_000446"/>
<dbReference type="GO" id="GO:0019901">
    <property type="term" value="F:protein kinase binding"/>
    <property type="evidence" value="ECO:0007669"/>
    <property type="project" value="InterPro"/>
</dbReference>
<sequence length="296" mass="32802">MNISPRISAPEFSQHTTPRDSITPHFSSSSSATTGDQTRHAPISNPFQNSSPLFTSATGSRVNPYSSAALTPSEVRDDSPGGVDDTPPADDYEVKDVLNIAEHSQTELLVMLSSLLMKITCSNDSLHSGVNAISPPNPGSPLLAFHARNIPSISIQSYLTRILKYCPMSSDIFLSLLVYFDRMSRAPETVVTTDLDTFTSTKQLINDERHPFSIDSYNVHRLVITGIVVASKFCSDVFYTNSRYAKVGGLPLSELNHLEFQFLLLNDFRLMIPMEELQKYGNQLLAFWKHEKASIP</sequence>
<proteinExistence type="predicted"/>
<dbReference type="CDD" id="cd20558">
    <property type="entry name" value="CYCLIN_ScPCL7-like"/>
    <property type="match status" value="1"/>
</dbReference>
<keyword evidence="2" id="KW-0418">Kinase</keyword>
<dbReference type="PANTHER" id="PTHR15615:SF94">
    <property type="entry name" value="PHO85 CYCLIN-6-RELATED"/>
    <property type="match status" value="1"/>
</dbReference>
<dbReference type="InterPro" id="IPR013922">
    <property type="entry name" value="Cyclin_PHO80-like"/>
</dbReference>
<gene>
    <name evidence="2" type="ORF">TAPDE_000446</name>
</gene>
<evidence type="ECO:0000313" key="2">
    <source>
        <dbReference type="EMBL" id="CCG80811.1"/>
    </source>
</evidence>
<protein>
    <submittedName>
        <fullName evidence="2">Cyclin-dependent protein kinase complex component</fullName>
    </submittedName>
</protein>
<dbReference type="GO" id="GO:0000307">
    <property type="term" value="C:cyclin-dependent protein kinase holoenzyme complex"/>
    <property type="evidence" value="ECO:0007669"/>
    <property type="project" value="TreeGrafter"/>
</dbReference>
<reference evidence="2 3" key="1">
    <citation type="journal article" date="2013" name="MBio">
        <title>Genome sequencing of the plant pathogen Taphrina deformans, the causal agent of peach leaf curl.</title>
        <authorList>
            <person name="Cisse O.H."/>
            <person name="Almeida J.M.G.C.F."/>
            <person name="Fonseca A."/>
            <person name="Kumar A.A."/>
            <person name="Salojaervi J."/>
            <person name="Overmyer K."/>
            <person name="Hauser P.M."/>
            <person name="Pagni M."/>
        </authorList>
    </citation>
    <scope>NUCLEOTIDE SEQUENCE [LARGE SCALE GENOMIC DNA]</scope>
    <source>
        <strain evidence="3">PYCC 5710 / ATCC 11124 / CBS 356.35 / IMI 108563 / JCM 9778 / NBRC 8474</strain>
    </source>
</reference>
<dbReference type="STRING" id="1097556.R4X6L2"/>
<dbReference type="PANTHER" id="PTHR15615">
    <property type="match status" value="1"/>
</dbReference>
<dbReference type="eggNOG" id="KOG1674">
    <property type="taxonomic scope" value="Eukaryota"/>
</dbReference>
<keyword evidence="2" id="KW-0808">Transferase</keyword>
<keyword evidence="3" id="KW-1185">Reference proteome</keyword>
<organism evidence="2 3">
    <name type="scientific">Taphrina deformans (strain PYCC 5710 / ATCC 11124 / CBS 356.35 / IMI 108563 / JCM 9778 / NBRC 8474)</name>
    <name type="common">Peach leaf curl fungus</name>
    <name type="synonym">Lalaria deformans</name>
    <dbReference type="NCBI Taxonomy" id="1097556"/>
    <lineage>
        <taxon>Eukaryota</taxon>
        <taxon>Fungi</taxon>
        <taxon>Dikarya</taxon>
        <taxon>Ascomycota</taxon>
        <taxon>Taphrinomycotina</taxon>
        <taxon>Taphrinomycetes</taxon>
        <taxon>Taphrinales</taxon>
        <taxon>Taphrinaceae</taxon>
        <taxon>Taphrina</taxon>
    </lineage>
</organism>
<dbReference type="GO" id="GO:0005634">
    <property type="term" value="C:nucleus"/>
    <property type="evidence" value="ECO:0007669"/>
    <property type="project" value="TreeGrafter"/>
</dbReference>
<evidence type="ECO:0000313" key="3">
    <source>
        <dbReference type="Proteomes" id="UP000013776"/>
    </source>
</evidence>
<dbReference type="GO" id="GO:0016538">
    <property type="term" value="F:cyclin-dependent protein serine/threonine kinase regulator activity"/>
    <property type="evidence" value="ECO:0007669"/>
    <property type="project" value="TreeGrafter"/>
</dbReference>
<dbReference type="OrthoDB" id="1060854at2759"/>
<comment type="caution">
    <text evidence="2">The sequence shown here is derived from an EMBL/GenBank/DDBJ whole genome shotgun (WGS) entry which is preliminary data.</text>
</comment>
<dbReference type="Proteomes" id="UP000013776">
    <property type="component" value="Unassembled WGS sequence"/>
</dbReference>
<feature type="region of interest" description="Disordered" evidence="1">
    <location>
        <begin position="1"/>
        <end position="90"/>
    </location>
</feature>